<dbReference type="GO" id="GO:0045087">
    <property type="term" value="P:innate immune response"/>
    <property type="evidence" value="ECO:0007669"/>
    <property type="project" value="InterPro"/>
</dbReference>
<name>A6KHP1_RAT</name>
<evidence type="ECO:0000313" key="9">
    <source>
        <dbReference type="EMBL" id="EDL86064.1"/>
    </source>
</evidence>
<keyword evidence="7" id="KW-1133">Transmembrane helix</keyword>
<gene>
    <name evidence="9 11" type="primary">Defb29</name>
    <name evidence="9" type="ORF">rCG_37451</name>
</gene>
<dbReference type="InterPro" id="IPR025933">
    <property type="entry name" value="Beta_defensin_dom"/>
</dbReference>
<reference evidence="9 10" key="1">
    <citation type="submission" date="2005-09" db="EMBL/GenBank/DDBJ databases">
        <authorList>
            <person name="Mural R.J."/>
            <person name="Li P.W."/>
            <person name="Adams M.D."/>
            <person name="Amanatides P.G."/>
            <person name="Baden-Tillson H."/>
            <person name="Barnstead M."/>
            <person name="Chin S.H."/>
            <person name="Dew I."/>
            <person name="Evans C.A."/>
            <person name="Ferriera S."/>
            <person name="Flanigan M."/>
            <person name="Fosler C."/>
            <person name="Glodek A."/>
            <person name="Gu Z."/>
            <person name="Holt R.A."/>
            <person name="Jennings D."/>
            <person name="Kraft C.L."/>
            <person name="Lu F."/>
            <person name="Nguyen T."/>
            <person name="Nusskern D.R."/>
            <person name="Pfannkoch C.M."/>
            <person name="Sitter C."/>
            <person name="Sutton G.G."/>
            <person name="Venter J.C."/>
            <person name="Wang Z."/>
            <person name="Woodage T."/>
            <person name="Zheng X.H."/>
            <person name="Zhong F."/>
        </authorList>
    </citation>
    <scope>NUCLEOTIDE SEQUENCE [LARGE SCALE GENOMIC DNA]</scope>
    <source>
        <strain>BN</strain>
        <strain evidence="10">Sprague-Dawley</strain>
    </source>
</reference>
<dbReference type="Pfam" id="PF13841">
    <property type="entry name" value="Defensin_beta_2"/>
    <property type="match status" value="1"/>
</dbReference>
<comment type="similarity">
    <text evidence="2 6">Belongs to the beta-defensin family.</text>
</comment>
<keyword evidence="5" id="KW-1015">Disulfide bond</keyword>
<keyword evidence="6" id="KW-0211">Defensin</keyword>
<evidence type="ECO:0000313" key="10">
    <source>
        <dbReference type="Proteomes" id="UP000234681"/>
    </source>
</evidence>
<comment type="subcellular location">
    <subcellularLocation>
        <location evidence="1 6">Secreted</location>
    </subcellularLocation>
</comment>
<keyword evidence="6" id="KW-0044">Antibiotic</keyword>
<dbReference type="EMBL" id="CH474050">
    <property type="protein sequence ID" value="EDL86064.1"/>
    <property type="molecule type" value="Genomic_DNA"/>
</dbReference>
<comment type="function">
    <text evidence="6">Has antibacterial activity.</text>
</comment>
<dbReference type="RefSeq" id="XP_063140567.1">
    <property type="nucleotide sequence ID" value="XM_063284497.1"/>
</dbReference>
<evidence type="ECO:0000256" key="3">
    <source>
        <dbReference type="ARBA" id="ARBA00022525"/>
    </source>
</evidence>
<dbReference type="RGD" id="1564030">
    <property type="gene designation" value="Defb29"/>
</dbReference>
<evidence type="ECO:0000256" key="4">
    <source>
        <dbReference type="ARBA" id="ARBA00022729"/>
    </source>
</evidence>
<evidence type="ECO:0000313" key="11">
    <source>
        <dbReference type="RGD" id="1564030"/>
    </source>
</evidence>
<dbReference type="CTD" id="75400"/>
<dbReference type="OrthoDB" id="9836790at2759"/>
<dbReference type="GO" id="GO:0042742">
    <property type="term" value="P:defense response to bacterium"/>
    <property type="evidence" value="ECO:0007669"/>
    <property type="project" value="UniProtKB-UniRule"/>
</dbReference>
<feature type="transmembrane region" description="Helical" evidence="7">
    <location>
        <begin position="6"/>
        <end position="28"/>
    </location>
</feature>
<proteinExistence type="inferred from homology"/>
<keyword evidence="7" id="KW-0812">Transmembrane</keyword>
<dbReference type="AlphaFoldDB" id="A6KHP1"/>
<protein>
    <recommendedName>
        <fullName evidence="6">Beta-defensin</fullName>
    </recommendedName>
</protein>
<evidence type="ECO:0000256" key="2">
    <source>
        <dbReference type="ARBA" id="ARBA00007371"/>
    </source>
</evidence>
<dbReference type="RefSeq" id="XP_063140568.1">
    <property type="nucleotide sequence ID" value="XM_063284498.1"/>
</dbReference>
<organism evidence="9 10">
    <name type="scientific">Rattus norvegicus</name>
    <name type="common">Rat</name>
    <dbReference type="NCBI Taxonomy" id="10116"/>
    <lineage>
        <taxon>Eukaryota</taxon>
        <taxon>Metazoa</taxon>
        <taxon>Chordata</taxon>
        <taxon>Craniata</taxon>
        <taxon>Vertebrata</taxon>
        <taxon>Euteleostomi</taxon>
        <taxon>Mammalia</taxon>
        <taxon>Eutheria</taxon>
        <taxon>Euarchontoglires</taxon>
        <taxon>Glires</taxon>
        <taxon>Rodentia</taxon>
        <taxon>Myomorpha</taxon>
        <taxon>Muroidea</taxon>
        <taxon>Muridae</taxon>
        <taxon>Murinae</taxon>
        <taxon>Rattus</taxon>
    </lineage>
</organism>
<dbReference type="OMA" id="PCLMTIV"/>
<evidence type="ECO:0000256" key="1">
    <source>
        <dbReference type="ARBA" id="ARBA00004613"/>
    </source>
</evidence>
<keyword evidence="4" id="KW-0732">Signal</keyword>
<dbReference type="Proteomes" id="UP000234681">
    <property type="component" value="Chromosome 3"/>
</dbReference>
<keyword evidence="3 6" id="KW-0964">Secreted</keyword>
<dbReference type="GeneID" id="641519"/>
<keyword evidence="6" id="KW-0929">Antimicrobial</keyword>
<accession>A6KHP1</accession>
<dbReference type="SMR" id="A6KHP1"/>
<dbReference type="GO" id="GO:0005576">
    <property type="term" value="C:extracellular region"/>
    <property type="evidence" value="ECO:0007669"/>
    <property type="project" value="UniProtKB-SubCell"/>
</dbReference>
<feature type="domain" description="Beta-defensin" evidence="8">
    <location>
        <begin position="39"/>
        <end position="68"/>
    </location>
</feature>
<evidence type="ECO:0000256" key="5">
    <source>
        <dbReference type="ARBA" id="ARBA00023157"/>
    </source>
</evidence>
<keyword evidence="7" id="KW-0472">Membrane</keyword>
<evidence type="ECO:0000256" key="6">
    <source>
        <dbReference type="RuleBase" id="RU231113"/>
    </source>
</evidence>
<evidence type="ECO:0000256" key="7">
    <source>
        <dbReference type="SAM" id="Phobius"/>
    </source>
</evidence>
<sequence>MPVTKPYFVTVAVLLILVDKTTGGLFGLRSGKRREPWVSCELYQGSCRNACQKYEIQYLTCPKKRKCCLKFPMKITRV</sequence>
<dbReference type="RefSeq" id="NP_001032445.1">
    <property type="nucleotide sequence ID" value="NM_001037368.2"/>
</dbReference>
<evidence type="ECO:0000259" key="8">
    <source>
        <dbReference type="Pfam" id="PF13841"/>
    </source>
</evidence>
<dbReference type="KEGG" id="rno:641519"/>